<reference evidence="2 3" key="1">
    <citation type="submission" date="2024-08" db="EMBL/GenBank/DDBJ databases">
        <title>Insights into the chromosomal genome structure of Flemingia macrophylla.</title>
        <authorList>
            <person name="Ding Y."/>
            <person name="Zhao Y."/>
            <person name="Bi W."/>
            <person name="Wu M."/>
            <person name="Zhao G."/>
            <person name="Gong Y."/>
            <person name="Li W."/>
            <person name="Zhang P."/>
        </authorList>
    </citation>
    <scope>NUCLEOTIDE SEQUENCE [LARGE SCALE GENOMIC DNA]</scope>
    <source>
        <strain evidence="2">DYQJB</strain>
        <tissue evidence="2">Leaf</tissue>
    </source>
</reference>
<keyword evidence="3" id="KW-1185">Reference proteome</keyword>
<protein>
    <submittedName>
        <fullName evidence="2">Uncharacterized protein</fullName>
    </submittedName>
</protein>
<organism evidence="2 3">
    <name type="scientific">Flemingia macrophylla</name>
    <dbReference type="NCBI Taxonomy" id="520843"/>
    <lineage>
        <taxon>Eukaryota</taxon>
        <taxon>Viridiplantae</taxon>
        <taxon>Streptophyta</taxon>
        <taxon>Embryophyta</taxon>
        <taxon>Tracheophyta</taxon>
        <taxon>Spermatophyta</taxon>
        <taxon>Magnoliopsida</taxon>
        <taxon>eudicotyledons</taxon>
        <taxon>Gunneridae</taxon>
        <taxon>Pentapetalae</taxon>
        <taxon>rosids</taxon>
        <taxon>fabids</taxon>
        <taxon>Fabales</taxon>
        <taxon>Fabaceae</taxon>
        <taxon>Papilionoideae</taxon>
        <taxon>50 kb inversion clade</taxon>
        <taxon>NPAAA clade</taxon>
        <taxon>indigoferoid/millettioid clade</taxon>
        <taxon>Phaseoleae</taxon>
        <taxon>Flemingia</taxon>
    </lineage>
</organism>
<accession>A0ABD1M3U0</accession>
<sequence>MNPQNVGDVGGNVPTTSLHRTRRAPSKGVAKGKKTTNNFHQNRIIGDDEFSEAYKGYLEHNDGSDNVVAVKQFKVECPEGWGAFKIEKLENGSRDPKMIKNGEKSLPSLALAPQRQGIIEFRHPRILENVKF</sequence>
<dbReference type="Gene3D" id="3.30.200.20">
    <property type="entry name" value="Phosphorylase Kinase, domain 1"/>
    <property type="match status" value="1"/>
</dbReference>
<gene>
    <name evidence="2" type="ORF">Fmac_017376</name>
</gene>
<feature type="region of interest" description="Disordered" evidence="1">
    <location>
        <begin position="1"/>
        <end position="38"/>
    </location>
</feature>
<dbReference type="AlphaFoldDB" id="A0ABD1M3U0"/>
<evidence type="ECO:0000313" key="3">
    <source>
        <dbReference type="Proteomes" id="UP001603857"/>
    </source>
</evidence>
<evidence type="ECO:0000256" key="1">
    <source>
        <dbReference type="SAM" id="MobiDB-lite"/>
    </source>
</evidence>
<dbReference type="EMBL" id="JBGMDY010000006">
    <property type="protein sequence ID" value="KAL2329795.1"/>
    <property type="molecule type" value="Genomic_DNA"/>
</dbReference>
<name>A0ABD1M3U0_9FABA</name>
<feature type="compositionally biased region" description="Basic residues" evidence="1">
    <location>
        <begin position="19"/>
        <end position="34"/>
    </location>
</feature>
<comment type="caution">
    <text evidence="2">The sequence shown here is derived from an EMBL/GenBank/DDBJ whole genome shotgun (WGS) entry which is preliminary data.</text>
</comment>
<dbReference type="SUPFAM" id="SSF56112">
    <property type="entry name" value="Protein kinase-like (PK-like)"/>
    <property type="match status" value="1"/>
</dbReference>
<dbReference type="InterPro" id="IPR011009">
    <property type="entry name" value="Kinase-like_dom_sf"/>
</dbReference>
<evidence type="ECO:0000313" key="2">
    <source>
        <dbReference type="EMBL" id="KAL2329795.1"/>
    </source>
</evidence>
<dbReference type="Proteomes" id="UP001603857">
    <property type="component" value="Unassembled WGS sequence"/>
</dbReference>
<proteinExistence type="predicted"/>